<dbReference type="SMART" id="SM00131">
    <property type="entry name" value="KU"/>
    <property type="match status" value="1"/>
</dbReference>
<feature type="domain" description="BPTI/Kunitz inhibitor" evidence="2">
    <location>
        <begin position="14"/>
        <end position="77"/>
    </location>
</feature>
<dbReference type="Gene3D" id="4.10.410.10">
    <property type="entry name" value="Pancreatic trypsin inhibitor Kunitz domain"/>
    <property type="match status" value="1"/>
</dbReference>
<evidence type="ECO:0000256" key="1">
    <source>
        <dbReference type="SAM" id="SignalP"/>
    </source>
</evidence>
<dbReference type="GO" id="GO:0004867">
    <property type="term" value="F:serine-type endopeptidase inhibitor activity"/>
    <property type="evidence" value="ECO:0007669"/>
    <property type="project" value="InterPro"/>
</dbReference>
<sequence>MQLTTIILLLIVSCSMSYGKGTDPCLLKINGGDQYVAFSPKIRWGYNVGTKKCVSFYYYRRGNANNFLSKEACEKACCGH</sequence>
<dbReference type="SUPFAM" id="SSF57362">
    <property type="entry name" value="BPTI-like"/>
    <property type="match status" value="1"/>
</dbReference>
<organism evidence="3 4">
    <name type="scientific">Romanomermis culicivorax</name>
    <name type="common">Nematode worm</name>
    <dbReference type="NCBI Taxonomy" id="13658"/>
    <lineage>
        <taxon>Eukaryota</taxon>
        <taxon>Metazoa</taxon>
        <taxon>Ecdysozoa</taxon>
        <taxon>Nematoda</taxon>
        <taxon>Enoplea</taxon>
        <taxon>Dorylaimia</taxon>
        <taxon>Mermithida</taxon>
        <taxon>Mermithoidea</taxon>
        <taxon>Mermithidae</taxon>
        <taxon>Romanomermis</taxon>
    </lineage>
</organism>
<reference evidence="4" key="1">
    <citation type="submission" date="2022-11" db="UniProtKB">
        <authorList>
            <consortium name="WormBaseParasite"/>
        </authorList>
    </citation>
    <scope>IDENTIFICATION</scope>
</reference>
<evidence type="ECO:0000313" key="3">
    <source>
        <dbReference type="Proteomes" id="UP000887565"/>
    </source>
</evidence>
<dbReference type="InterPro" id="IPR036880">
    <property type="entry name" value="Kunitz_BPTI_sf"/>
</dbReference>
<name>A0A915JZB4_ROMCU</name>
<feature type="signal peptide" evidence="1">
    <location>
        <begin position="1"/>
        <end position="21"/>
    </location>
</feature>
<dbReference type="WBParaSite" id="nRc.2.0.1.t30997-RA">
    <property type="protein sequence ID" value="nRc.2.0.1.t30997-RA"/>
    <property type="gene ID" value="nRc.2.0.1.g30997"/>
</dbReference>
<keyword evidence="3" id="KW-1185">Reference proteome</keyword>
<dbReference type="Pfam" id="PF00014">
    <property type="entry name" value="Kunitz_BPTI"/>
    <property type="match status" value="1"/>
</dbReference>
<accession>A0A915JZB4</accession>
<feature type="chain" id="PRO_5037847022" evidence="1">
    <location>
        <begin position="22"/>
        <end position="80"/>
    </location>
</feature>
<dbReference type="Proteomes" id="UP000887565">
    <property type="component" value="Unplaced"/>
</dbReference>
<dbReference type="InterPro" id="IPR002223">
    <property type="entry name" value="Kunitz_BPTI"/>
</dbReference>
<keyword evidence="1" id="KW-0732">Signal</keyword>
<dbReference type="AlphaFoldDB" id="A0A915JZB4"/>
<dbReference type="CDD" id="cd00109">
    <property type="entry name" value="Kunitz-type"/>
    <property type="match status" value="1"/>
</dbReference>
<evidence type="ECO:0000313" key="4">
    <source>
        <dbReference type="WBParaSite" id="nRc.2.0.1.t30997-RA"/>
    </source>
</evidence>
<evidence type="ECO:0000259" key="2">
    <source>
        <dbReference type="PROSITE" id="PS50279"/>
    </source>
</evidence>
<protein>
    <submittedName>
        <fullName evidence="4">BPTI/Kunitz inhibitor domain-containing protein</fullName>
    </submittedName>
</protein>
<proteinExistence type="predicted"/>
<dbReference type="PROSITE" id="PS50279">
    <property type="entry name" value="BPTI_KUNITZ_2"/>
    <property type="match status" value="1"/>
</dbReference>